<feature type="transmembrane region" description="Helical" evidence="6">
    <location>
        <begin position="44"/>
        <end position="69"/>
    </location>
</feature>
<keyword evidence="3 6" id="KW-0812">Transmembrane</keyword>
<dbReference type="Proteomes" id="UP000017559">
    <property type="component" value="Unassembled WGS sequence"/>
</dbReference>
<evidence type="ECO:0000313" key="8">
    <source>
        <dbReference type="Proteomes" id="UP000017559"/>
    </source>
</evidence>
<dbReference type="PIRSF" id="PIRSF006060">
    <property type="entry name" value="AA_transporter"/>
    <property type="match status" value="1"/>
</dbReference>
<evidence type="ECO:0000256" key="2">
    <source>
        <dbReference type="ARBA" id="ARBA00022448"/>
    </source>
</evidence>
<organism evidence="7 8">
    <name type="scientific">Moniliophthora roreri (strain MCA 2997)</name>
    <name type="common">Cocoa frosty pod rot fungus</name>
    <name type="synonym">Crinipellis roreri</name>
    <dbReference type="NCBI Taxonomy" id="1381753"/>
    <lineage>
        <taxon>Eukaryota</taxon>
        <taxon>Fungi</taxon>
        <taxon>Dikarya</taxon>
        <taxon>Basidiomycota</taxon>
        <taxon>Agaricomycotina</taxon>
        <taxon>Agaricomycetes</taxon>
        <taxon>Agaricomycetidae</taxon>
        <taxon>Agaricales</taxon>
        <taxon>Marasmiineae</taxon>
        <taxon>Marasmiaceae</taxon>
        <taxon>Moniliophthora</taxon>
    </lineage>
</organism>
<dbReference type="KEGG" id="mrr:Moror_2528"/>
<feature type="transmembrane region" description="Helical" evidence="6">
    <location>
        <begin position="233"/>
        <end position="254"/>
    </location>
</feature>
<dbReference type="GO" id="GO:0022857">
    <property type="term" value="F:transmembrane transporter activity"/>
    <property type="evidence" value="ECO:0007669"/>
    <property type="project" value="InterPro"/>
</dbReference>
<comment type="subcellular location">
    <subcellularLocation>
        <location evidence="1">Membrane</location>
        <topology evidence="1">Multi-pass membrane protein</topology>
    </subcellularLocation>
</comment>
<name>V2XGL7_MONRO</name>
<evidence type="ECO:0000256" key="1">
    <source>
        <dbReference type="ARBA" id="ARBA00004141"/>
    </source>
</evidence>
<dbReference type="AlphaFoldDB" id="V2XGL7"/>
<feature type="transmembrane region" description="Helical" evidence="6">
    <location>
        <begin position="194"/>
        <end position="213"/>
    </location>
</feature>
<protein>
    <submittedName>
        <fullName evidence="7">Gaba permease</fullName>
    </submittedName>
</protein>
<evidence type="ECO:0000256" key="6">
    <source>
        <dbReference type="SAM" id="Phobius"/>
    </source>
</evidence>
<feature type="transmembrane region" description="Helical" evidence="6">
    <location>
        <begin position="163"/>
        <end position="182"/>
    </location>
</feature>
<dbReference type="HOGENOM" id="CLU_004495_0_3_1"/>
<feature type="transmembrane region" description="Helical" evidence="6">
    <location>
        <begin position="120"/>
        <end position="143"/>
    </location>
</feature>
<dbReference type="Pfam" id="PF13520">
    <property type="entry name" value="AA_permease_2"/>
    <property type="match status" value="1"/>
</dbReference>
<feature type="transmembrane region" description="Helical" evidence="6">
    <location>
        <begin position="404"/>
        <end position="426"/>
    </location>
</feature>
<evidence type="ECO:0000256" key="3">
    <source>
        <dbReference type="ARBA" id="ARBA00022692"/>
    </source>
</evidence>
<sequence>MSAMKGKELEPTAESSKEVDLDAALLAALGYKQELRRDFSPLQIFGLAFSIVGLVSSFSSVLIFSIPYGGPVAMVWGWTVASVFLATVALALAELASAAPTSGGLYYWTFRFSSEKYRCFLSWIVGYANTISNIASVASIEWGCAVQVMAAASIGTGFETTNAQTFGVYCALIVVHGIINTFSPKVIARLQTLFITLNVVLCCIIIIALPAATPKELRNSASIAFGQFSNLSGWSNGFAFILSLLTPAWTAGCFDAPIHMSEEARNAVIAIPWTIILSTGSTLVLGWAINIALAFSMGSDTEGIIDSPVGQPMATILLRSLGMRGSLAVWSVVVVVQFAIGISQLTACSRQVFAFCRDGALPFSKWTYYVDPRTHAPTHAVWLSAVLSILLGALAFAGPNAINAVFSLVITGQYAAYGIPIVARWLGGRDFKAGPVSFGAWSLPIAITAVLWMTFMSIIVMFPADPDPGVSEMNYTVVVHAGVLFLATFYYFFPYGGGMYWFEGPRTTIQVDYEVENDENHHGEVLD</sequence>
<dbReference type="InterPro" id="IPR002293">
    <property type="entry name" value="AA/rel_permease1"/>
</dbReference>
<evidence type="ECO:0000256" key="5">
    <source>
        <dbReference type="ARBA" id="ARBA00023136"/>
    </source>
</evidence>
<dbReference type="EMBL" id="AWSO01000333">
    <property type="protein sequence ID" value="ESK91610.1"/>
    <property type="molecule type" value="Genomic_DNA"/>
</dbReference>
<feature type="transmembrane region" description="Helical" evidence="6">
    <location>
        <begin position="75"/>
        <end position="108"/>
    </location>
</feature>
<proteinExistence type="predicted"/>
<feature type="transmembrane region" description="Helical" evidence="6">
    <location>
        <begin position="327"/>
        <end position="347"/>
    </location>
</feature>
<keyword evidence="2" id="KW-0813">Transport</keyword>
<evidence type="ECO:0000313" key="7">
    <source>
        <dbReference type="EMBL" id="ESK91610.1"/>
    </source>
</evidence>
<comment type="caution">
    <text evidence="7">The sequence shown here is derived from an EMBL/GenBank/DDBJ whole genome shotgun (WGS) entry which is preliminary data.</text>
</comment>
<keyword evidence="4 6" id="KW-1133">Transmembrane helix</keyword>
<keyword evidence="8" id="KW-1185">Reference proteome</keyword>
<evidence type="ECO:0000256" key="4">
    <source>
        <dbReference type="ARBA" id="ARBA00022989"/>
    </source>
</evidence>
<dbReference type="OrthoDB" id="4476201at2759"/>
<feature type="transmembrane region" description="Helical" evidence="6">
    <location>
        <begin position="438"/>
        <end position="462"/>
    </location>
</feature>
<feature type="transmembrane region" description="Helical" evidence="6">
    <location>
        <begin position="380"/>
        <end position="398"/>
    </location>
</feature>
<feature type="transmembrane region" description="Helical" evidence="6">
    <location>
        <begin position="266"/>
        <end position="289"/>
    </location>
</feature>
<reference evidence="7 8" key="1">
    <citation type="journal article" date="2014" name="BMC Genomics">
        <title>Genome and secretome analysis of the hemibiotrophic fungal pathogen, Moniliophthora roreri, which causes frosty pod rot disease of cacao: mechanisms of the biotrophic and necrotrophic phases.</title>
        <authorList>
            <person name="Meinhardt L.W."/>
            <person name="Costa G.G.L."/>
            <person name="Thomazella D.P.T."/>
            <person name="Teixeira P.J.P.L."/>
            <person name="Carazzolle M.F."/>
            <person name="Schuster S.C."/>
            <person name="Carlson J.E."/>
            <person name="Guiltinan M.J."/>
            <person name="Mieczkowski P."/>
            <person name="Farmer A."/>
            <person name="Ramaraj T."/>
            <person name="Crozier J."/>
            <person name="Davis R.E."/>
            <person name="Shao J."/>
            <person name="Melnick R.L."/>
            <person name="Pereira G.A.G."/>
            <person name="Bailey B.A."/>
        </authorList>
    </citation>
    <scope>NUCLEOTIDE SEQUENCE [LARGE SCALE GENOMIC DNA]</scope>
    <source>
        <strain evidence="7 8">MCA 2997</strain>
    </source>
</reference>
<dbReference type="PANTHER" id="PTHR45649">
    <property type="entry name" value="AMINO-ACID PERMEASE BAT1"/>
    <property type="match status" value="1"/>
</dbReference>
<keyword evidence="5 6" id="KW-0472">Membrane</keyword>
<dbReference type="STRING" id="1381753.V2XGL7"/>
<dbReference type="PANTHER" id="PTHR45649:SF6">
    <property type="entry name" value="GABA-SPECIFIC PERMEASE"/>
    <property type="match status" value="1"/>
</dbReference>
<accession>V2XGL7</accession>
<gene>
    <name evidence="7" type="ORF">Moror_2528</name>
</gene>
<dbReference type="GO" id="GO:0016020">
    <property type="term" value="C:membrane"/>
    <property type="evidence" value="ECO:0007669"/>
    <property type="project" value="UniProtKB-SubCell"/>
</dbReference>
<feature type="transmembrane region" description="Helical" evidence="6">
    <location>
        <begin position="474"/>
        <end position="493"/>
    </location>
</feature>
<dbReference type="Gene3D" id="1.20.1740.10">
    <property type="entry name" value="Amino acid/polyamine transporter I"/>
    <property type="match status" value="1"/>
</dbReference>